<organism evidence="2 3">
    <name type="scientific">Gossypium darwinii</name>
    <name type="common">Darwin's cotton</name>
    <name type="synonym">Gossypium barbadense var. darwinii</name>
    <dbReference type="NCBI Taxonomy" id="34276"/>
    <lineage>
        <taxon>Eukaryota</taxon>
        <taxon>Viridiplantae</taxon>
        <taxon>Streptophyta</taxon>
        <taxon>Embryophyta</taxon>
        <taxon>Tracheophyta</taxon>
        <taxon>Spermatophyta</taxon>
        <taxon>Magnoliopsida</taxon>
        <taxon>eudicotyledons</taxon>
        <taxon>Gunneridae</taxon>
        <taxon>Pentapetalae</taxon>
        <taxon>rosids</taxon>
        <taxon>malvids</taxon>
        <taxon>Malvales</taxon>
        <taxon>Malvaceae</taxon>
        <taxon>Malvoideae</taxon>
        <taxon>Gossypium</taxon>
    </lineage>
</organism>
<name>A0A5D2HFA7_GOSDA</name>
<evidence type="ECO:0000256" key="1">
    <source>
        <dbReference type="SAM" id="MobiDB-lite"/>
    </source>
</evidence>
<dbReference type="AlphaFoldDB" id="A0A5D2HFA7"/>
<protein>
    <submittedName>
        <fullName evidence="2">Uncharacterized protein</fullName>
    </submittedName>
</protein>
<sequence>MHEQRPDLTVEGSTRGNLMTPLDPSSNFDLNEVNKGQGLIRKARLYAEDDPVTWRPHAGVRSPLSYAIPLYSKSFWHYSVAELLFGSCWASDLGYL</sequence>
<gene>
    <name evidence="2" type="ORF">ES288_A02G181200v1</name>
</gene>
<evidence type="ECO:0000313" key="3">
    <source>
        <dbReference type="Proteomes" id="UP000323506"/>
    </source>
</evidence>
<accession>A0A5D2HFA7</accession>
<evidence type="ECO:0000313" key="2">
    <source>
        <dbReference type="EMBL" id="TYH28901.1"/>
    </source>
</evidence>
<proteinExistence type="predicted"/>
<dbReference type="Proteomes" id="UP000323506">
    <property type="component" value="Chromosome A02"/>
</dbReference>
<feature type="region of interest" description="Disordered" evidence="1">
    <location>
        <begin position="1"/>
        <end position="23"/>
    </location>
</feature>
<feature type="compositionally biased region" description="Polar residues" evidence="1">
    <location>
        <begin position="11"/>
        <end position="23"/>
    </location>
</feature>
<reference evidence="2 3" key="1">
    <citation type="submission" date="2019-06" db="EMBL/GenBank/DDBJ databases">
        <title>WGS assembly of Gossypium darwinii.</title>
        <authorList>
            <person name="Chen Z.J."/>
            <person name="Sreedasyam A."/>
            <person name="Ando A."/>
            <person name="Song Q."/>
            <person name="De L."/>
            <person name="Hulse-Kemp A."/>
            <person name="Ding M."/>
            <person name="Ye W."/>
            <person name="Kirkbride R."/>
            <person name="Jenkins J."/>
            <person name="Plott C."/>
            <person name="Lovell J."/>
            <person name="Lin Y.-M."/>
            <person name="Vaughn R."/>
            <person name="Liu B."/>
            <person name="Li W."/>
            <person name="Simpson S."/>
            <person name="Scheffler B."/>
            <person name="Saski C."/>
            <person name="Grover C."/>
            <person name="Hu G."/>
            <person name="Conover J."/>
            <person name="Carlson J."/>
            <person name="Shu S."/>
            <person name="Boston L."/>
            <person name="Williams M."/>
            <person name="Peterson D."/>
            <person name="Mcgee K."/>
            <person name="Jones D."/>
            <person name="Wendel J."/>
            <person name="Stelly D."/>
            <person name="Grimwood J."/>
            <person name="Schmutz J."/>
        </authorList>
    </citation>
    <scope>NUCLEOTIDE SEQUENCE [LARGE SCALE GENOMIC DNA]</scope>
    <source>
        <strain evidence="2">1808015.09</strain>
    </source>
</reference>
<dbReference type="EMBL" id="CM017689">
    <property type="protein sequence ID" value="TYH28901.1"/>
    <property type="molecule type" value="Genomic_DNA"/>
</dbReference>
<keyword evidence="3" id="KW-1185">Reference proteome</keyword>